<feature type="domain" description="PLD phosphodiesterase" evidence="1">
    <location>
        <begin position="104"/>
        <end position="135"/>
    </location>
</feature>
<evidence type="ECO:0000313" key="3">
    <source>
        <dbReference type="Proteomes" id="UP000249081"/>
    </source>
</evidence>
<gene>
    <name evidence="2" type="ORF">DCF17_00340</name>
</gene>
<proteinExistence type="predicted"/>
<evidence type="ECO:0000313" key="2">
    <source>
        <dbReference type="EMBL" id="PZO45832.1"/>
    </source>
</evidence>
<accession>A0A2W4WN73</accession>
<dbReference type="Pfam" id="PF13091">
    <property type="entry name" value="PLDc_2"/>
    <property type="match status" value="1"/>
</dbReference>
<dbReference type="GO" id="GO:0006793">
    <property type="term" value="P:phosphorus metabolic process"/>
    <property type="evidence" value="ECO:0007669"/>
    <property type="project" value="UniProtKB-ARBA"/>
</dbReference>
<dbReference type="EMBL" id="QBMN01000001">
    <property type="protein sequence ID" value="PZO45832.1"/>
    <property type="molecule type" value="Genomic_DNA"/>
</dbReference>
<comment type="caution">
    <text evidence="2">The sequence shown here is derived from an EMBL/GenBank/DDBJ whole genome shotgun (WGS) entry which is preliminary data.</text>
</comment>
<sequence length="398" mass="45012">MKPSLTMYISGLHQAIAPQLKELIENAISLRMAVAYWTIKKDYLSSGLADLLKKEDSFACIDLSHPTKVSEICSLASHGANTYFYLKKINEDIGSPDNPVPWISDHLLHSKILLFDLPNSKASIWIGSHNWTDRSLSGINIETSVEVKTDKTSSIYGQMEELLYLIREGCHKVNPDMEEVYKSIQRREASYLYLHSILSADELPPKKKFFHFLGINQSGLSDFPAGRNVVLFLSQNLKDKSGYLCKAKVFKSGLLPKIEPSLNWPNLEDGYWSLQNIDGSYGEFKNTDELGKDEKSKASFYATILLDKPPEEILNIDSELSDYESVIDVRETLNPMPLEQLRGNFLWLHPTRKNGIIFQEPQIGSPNVEDYISPITPGKVAKVKIKKQSNKKKSQNGR</sequence>
<dbReference type="PROSITE" id="PS50035">
    <property type="entry name" value="PLD"/>
    <property type="match status" value="1"/>
</dbReference>
<dbReference type="SUPFAM" id="SSF56024">
    <property type="entry name" value="Phospholipase D/nuclease"/>
    <property type="match status" value="1"/>
</dbReference>
<dbReference type="Gene3D" id="3.30.870.10">
    <property type="entry name" value="Endonuclease Chain A"/>
    <property type="match status" value="1"/>
</dbReference>
<dbReference type="GO" id="GO:0003824">
    <property type="term" value="F:catalytic activity"/>
    <property type="evidence" value="ECO:0007669"/>
    <property type="project" value="InterPro"/>
</dbReference>
<name>A0A2W4WN73_9CYAN</name>
<protein>
    <recommendedName>
        <fullName evidence="1">PLD phosphodiesterase domain-containing protein</fullName>
    </recommendedName>
</protein>
<dbReference type="InterPro" id="IPR025202">
    <property type="entry name" value="PLD-like_dom"/>
</dbReference>
<dbReference type="InterPro" id="IPR001736">
    <property type="entry name" value="PLipase_D/transphosphatidylase"/>
</dbReference>
<evidence type="ECO:0000259" key="1">
    <source>
        <dbReference type="PROSITE" id="PS50035"/>
    </source>
</evidence>
<dbReference type="AlphaFoldDB" id="A0A2W4WN73"/>
<reference evidence="3" key="1">
    <citation type="submission" date="2018-04" db="EMBL/GenBank/DDBJ databases">
        <authorList>
            <person name="Cornet L."/>
        </authorList>
    </citation>
    <scope>NUCLEOTIDE SEQUENCE [LARGE SCALE GENOMIC DNA]</scope>
</reference>
<reference evidence="2 3" key="2">
    <citation type="submission" date="2018-06" db="EMBL/GenBank/DDBJ databases">
        <title>Metagenomic assembly of (sub)arctic Cyanobacteria and their associated microbiome from non-axenic cultures.</title>
        <authorList>
            <person name="Baurain D."/>
        </authorList>
    </citation>
    <scope>NUCLEOTIDE SEQUENCE [LARGE SCALE GENOMIC DNA]</scope>
    <source>
        <strain evidence="2">ULC041bin1</strain>
    </source>
</reference>
<organism evidence="2 3">
    <name type="scientific">Shackletoniella antarctica</name>
    <dbReference type="NCBI Taxonomy" id="268115"/>
    <lineage>
        <taxon>Bacteria</taxon>
        <taxon>Bacillati</taxon>
        <taxon>Cyanobacteriota</taxon>
        <taxon>Cyanophyceae</taxon>
        <taxon>Oculatellales</taxon>
        <taxon>Oculatellaceae</taxon>
        <taxon>Shackletoniella</taxon>
    </lineage>
</organism>
<dbReference type="Proteomes" id="UP000249081">
    <property type="component" value="Unassembled WGS sequence"/>
</dbReference>